<dbReference type="SUPFAM" id="SSF52499">
    <property type="entry name" value="Isochorismatase-like hydrolases"/>
    <property type="match status" value="1"/>
</dbReference>
<dbReference type="InterPro" id="IPR050993">
    <property type="entry name" value="Isochorismatase_domain"/>
</dbReference>
<dbReference type="Proteomes" id="UP000032568">
    <property type="component" value="Chromosome"/>
</dbReference>
<name>A0AAF0C2Y8_9GAMM</name>
<keyword evidence="3" id="KW-1185">Reference proteome</keyword>
<protein>
    <submittedName>
        <fullName evidence="2">Hydrolase</fullName>
    </submittedName>
</protein>
<dbReference type="Pfam" id="PF00857">
    <property type="entry name" value="Isochorismatase"/>
    <property type="match status" value="1"/>
</dbReference>
<dbReference type="KEGG" id="tact:SG35_024185"/>
<gene>
    <name evidence="2" type="ORF">SG35_024185</name>
</gene>
<evidence type="ECO:0000313" key="2">
    <source>
        <dbReference type="EMBL" id="WDD98335.1"/>
    </source>
</evidence>
<dbReference type="RefSeq" id="WP_044831358.1">
    <property type="nucleotide sequence ID" value="NZ_CP059735.1"/>
</dbReference>
<keyword evidence="2" id="KW-0378">Hydrolase</keyword>
<sequence>MLEKENCGLILVDIQGSLAGTVQHSELFLANTKKLLQCSKLLAMPVIWLEQNPKGLGATVPEIVELMKGADAIEKFHFNAMFEPQINKAIKATGRQEWLVAGIEAHICVYQSVLGLLNEGFKVDVVSDCISSRLQSNIDLALIKMRDSGARLTSLEMCIFELMKTSKIENFRKILSIIK</sequence>
<evidence type="ECO:0000313" key="3">
    <source>
        <dbReference type="Proteomes" id="UP000032568"/>
    </source>
</evidence>
<dbReference type="PANTHER" id="PTHR14119:SF3">
    <property type="entry name" value="ISOCHORISMATASE DOMAIN-CONTAINING PROTEIN 2"/>
    <property type="match status" value="1"/>
</dbReference>
<dbReference type="CDD" id="cd01012">
    <property type="entry name" value="YcaC_related"/>
    <property type="match status" value="1"/>
</dbReference>
<accession>A0AAF0C2Y8</accession>
<dbReference type="GO" id="GO:0016787">
    <property type="term" value="F:hydrolase activity"/>
    <property type="evidence" value="ECO:0007669"/>
    <property type="project" value="UniProtKB-KW"/>
</dbReference>
<organism evidence="2 3">
    <name type="scientific">Thalassomonas actiniarum</name>
    <dbReference type="NCBI Taxonomy" id="485447"/>
    <lineage>
        <taxon>Bacteria</taxon>
        <taxon>Pseudomonadati</taxon>
        <taxon>Pseudomonadota</taxon>
        <taxon>Gammaproteobacteria</taxon>
        <taxon>Alteromonadales</taxon>
        <taxon>Colwelliaceae</taxon>
        <taxon>Thalassomonas</taxon>
    </lineage>
</organism>
<dbReference type="Gene3D" id="3.40.50.850">
    <property type="entry name" value="Isochorismatase-like"/>
    <property type="match status" value="1"/>
</dbReference>
<dbReference type="PANTHER" id="PTHR14119">
    <property type="entry name" value="HYDROLASE"/>
    <property type="match status" value="1"/>
</dbReference>
<dbReference type="InterPro" id="IPR036380">
    <property type="entry name" value="Isochorismatase-like_sf"/>
</dbReference>
<dbReference type="EMBL" id="CP059735">
    <property type="protein sequence ID" value="WDD98335.1"/>
    <property type="molecule type" value="Genomic_DNA"/>
</dbReference>
<dbReference type="AlphaFoldDB" id="A0AAF0C2Y8"/>
<reference evidence="2 3" key="1">
    <citation type="journal article" date="2015" name="Genome Announc.">
        <title>Draft Genome Sequences of Marine Isolates of Thalassomonas viridans and Thalassomonas actiniarum.</title>
        <authorList>
            <person name="Olonade I."/>
            <person name="van Zyl L.J."/>
            <person name="Trindade M."/>
        </authorList>
    </citation>
    <scope>NUCLEOTIDE SEQUENCE [LARGE SCALE GENOMIC DNA]</scope>
    <source>
        <strain evidence="2 3">A5K-106</strain>
    </source>
</reference>
<evidence type="ECO:0000259" key="1">
    <source>
        <dbReference type="Pfam" id="PF00857"/>
    </source>
</evidence>
<feature type="domain" description="Isochorismatase-like" evidence="1">
    <location>
        <begin position="9"/>
        <end position="156"/>
    </location>
</feature>
<reference evidence="2 3" key="2">
    <citation type="journal article" date="2022" name="Mar. Drugs">
        <title>Bioassay-Guided Fractionation Leads to the Detection of Cholic Acid Generated by the Rare Thalassomonas sp.</title>
        <authorList>
            <person name="Pheiffer F."/>
            <person name="Schneider Y.K."/>
            <person name="Hansen E.H."/>
            <person name="Andersen J.H."/>
            <person name="Isaksson J."/>
            <person name="Busche T."/>
            <person name="R C."/>
            <person name="Kalinowski J."/>
            <person name="Zyl L.V."/>
            <person name="Trindade M."/>
        </authorList>
    </citation>
    <scope>NUCLEOTIDE SEQUENCE [LARGE SCALE GENOMIC DNA]</scope>
    <source>
        <strain evidence="2 3">A5K-106</strain>
    </source>
</reference>
<dbReference type="InterPro" id="IPR000868">
    <property type="entry name" value="Isochorismatase-like_dom"/>
</dbReference>
<proteinExistence type="predicted"/>